<keyword evidence="2" id="KW-1185">Reference proteome</keyword>
<name>A0A399ELY5_9DEIN</name>
<dbReference type="AlphaFoldDB" id="A0A399ELY5"/>
<accession>A0A399ELY5</accession>
<comment type="caution">
    <text evidence="1">The sequence shown here is derived from an EMBL/GenBank/DDBJ whole genome shotgun (WGS) entry which is preliminary data.</text>
</comment>
<evidence type="ECO:0000313" key="1">
    <source>
        <dbReference type="EMBL" id="RIH84656.1"/>
    </source>
</evidence>
<sequence length="43" mass="4615">MKQTLRRLALLALMLATLVACGGGGGGNAGIWDNSRWDQANWQ</sequence>
<dbReference type="Proteomes" id="UP000265800">
    <property type="component" value="Unassembled WGS sequence"/>
</dbReference>
<dbReference type="PROSITE" id="PS51257">
    <property type="entry name" value="PROKAR_LIPOPROTEIN"/>
    <property type="match status" value="1"/>
</dbReference>
<dbReference type="EMBL" id="QWKZ01000057">
    <property type="protein sequence ID" value="RIH84656.1"/>
    <property type="molecule type" value="Genomic_DNA"/>
</dbReference>
<reference evidence="1 2" key="1">
    <citation type="submission" date="2018-08" db="EMBL/GenBank/DDBJ databases">
        <title>Meiothermus luteus KCTC 52599 genome sequencing project.</title>
        <authorList>
            <person name="Da Costa M.S."/>
            <person name="Albuquerque L."/>
            <person name="Raposo P."/>
            <person name="Froufe H.J.C."/>
            <person name="Barroso C.S."/>
            <person name="Egas C."/>
        </authorList>
    </citation>
    <scope>NUCLEOTIDE SEQUENCE [LARGE SCALE GENOMIC DNA]</scope>
    <source>
        <strain evidence="1 2">KCTC 52599</strain>
    </source>
</reference>
<evidence type="ECO:0000313" key="2">
    <source>
        <dbReference type="Proteomes" id="UP000265800"/>
    </source>
</evidence>
<gene>
    <name evidence="1" type="ORF">Mlute_01820</name>
</gene>
<protein>
    <submittedName>
        <fullName evidence="1">Uncharacterized protein</fullName>
    </submittedName>
</protein>
<proteinExistence type="predicted"/>
<dbReference type="RefSeq" id="WP_281270858.1">
    <property type="nucleotide sequence ID" value="NZ_QWKZ01000057.1"/>
</dbReference>
<organism evidence="1 2">
    <name type="scientific">Meiothermus luteus</name>
    <dbReference type="NCBI Taxonomy" id="2026184"/>
    <lineage>
        <taxon>Bacteria</taxon>
        <taxon>Thermotogati</taxon>
        <taxon>Deinococcota</taxon>
        <taxon>Deinococci</taxon>
        <taxon>Thermales</taxon>
        <taxon>Thermaceae</taxon>
        <taxon>Meiothermus</taxon>
    </lineage>
</organism>